<sequence>MRPRKQLLLQRRMLPPPETQEMLPETEMRPTITPAMHPSTTAAAVQHLSLSAADSGSYAATDCEPF</sequence>
<dbReference type="EMBL" id="RHHQ01000007">
    <property type="protein sequence ID" value="RNB90243.1"/>
    <property type="molecule type" value="Genomic_DNA"/>
</dbReference>
<name>A0A3M8DQ55_9BACL</name>
<comment type="caution">
    <text evidence="1">The sequence shown here is derived from an EMBL/GenBank/DDBJ whole genome shotgun (WGS) entry which is preliminary data.</text>
</comment>
<organism evidence="1 2">
    <name type="scientific">Brevibacillus fluminis</name>
    <dbReference type="NCBI Taxonomy" id="511487"/>
    <lineage>
        <taxon>Bacteria</taxon>
        <taxon>Bacillati</taxon>
        <taxon>Bacillota</taxon>
        <taxon>Bacilli</taxon>
        <taxon>Bacillales</taxon>
        <taxon>Paenibacillaceae</taxon>
        <taxon>Brevibacillus</taxon>
    </lineage>
</organism>
<keyword evidence="2" id="KW-1185">Reference proteome</keyword>
<gene>
    <name evidence="1" type="ORF">EDM56_06910</name>
</gene>
<dbReference type="AlphaFoldDB" id="A0A3M8DQ55"/>
<evidence type="ECO:0000313" key="2">
    <source>
        <dbReference type="Proteomes" id="UP000271031"/>
    </source>
</evidence>
<accession>A0A3M8DQ55</accession>
<evidence type="ECO:0000313" key="1">
    <source>
        <dbReference type="EMBL" id="RNB90243.1"/>
    </source>
</evidence>
<protein>
    <submittedName>
        <fullName evidence="1">Uncharacterized protein</fullName>
    </submittedName>
</protein>
<proteinExistence type="predicted"/>
<dbReference type="Proteomes" id="UP000271031">
    <property type="component" value="Unassembled WGS sequence"/>
</dbReference>
<reference evidence="1 2" key="1">
    <citation type="submission" date="2018-10" db="EMBL/GenBank/DDBJ databases">
        <title>Phylogenomics of Brevibacillus.</title>
        <authorList>
            <person name="Dunlap C."/>
        </authorList>
    </citation>
    <scope>NUCLEOTIDE SEQUENCE [LARGE SCALE GENOMIC DNA]</scope>
    <source>
        <strain evidence="1 2">JCM 15716</strain>
    </source>
</reference>